<dbReference type="InterPro" id="IPR004787">
    <property type="entry name" value="Competence_ComE"/>
</dbReference>
<organism evidence="3">
    <name type="scientific">Halalkalibacterium halodurans</name>
    <name type="common">Bacillus halodurans</name>
    <dbReference type="NCBI Taxonomy" id="86665"/>
    <lineage>
        <taxon>Bacteria</taxon>
        <taxon>Bacillati</taxon>
        <taxon>Bacillota</taxon>
        <taxon>Bacilli</taxon>
        <taxon>Bacillales</taxon>
        <taxon>Bacillaceae</taxon>
        <taxon>Halalkalibacterium (ex Joshi et al. 2022)</taxon>
    </lineage>
</organism>
<evidence type="ECO:0000259" key="2">
    <source>
        <dbReference type="SMART" id="SM00278"/>
    </source>
</evidence>
<name>A0A0M0KM04_ALKHA</name>
<proteinExistence type="predicted"/>
<dbReference type="Gene3D" id="1.10.150.280">
    <property type="entry name" value="AF1531-like domain"/>
    <property type="match status" value="1"/>
</dbReference>
<keyword evidence="1" id="KW-0812">Transmembrane</keyword>
<dbReference type="GO" id="GO:0015628">
    <property type="term" value="P:protein secretion by the type II secretion system"/>
    <property type="evidence" value="ECO:0007669"/>
    <property type="project" value="TreeGrafter"/>
</dbReference>
<dbReference type="InterPro" id="IPR004509">
    <property type="entry name" value="Competence_ComEA_HhH"/>
</dbReference>
<evidence type="ECO:0000313" key="3">
    <source>
        <dbReference type="EMBL" id="KOO39622.1"/>
    </source>
</evidence>
<protein>
    <recommendedName>
        <fullName evidence="2">Helix-hairpin-helix DNA-binding motif class 1 domain-containing protein</fullName>
    </recommendedName>
</protein>
<keyword evidence="1" id="KW-1133">Transmembrane helix</keyword>
<dbReference type="NCBIfam" id="TIGR00426">
    <property type="entry name" value="competence protein ComEA helix-hairpin-helix repeat region"/>
    <property type="match status" value="1"/>
</dbReference>
<reference evidence="3" key="1">
    <citation type="submission" date="2015-08" db="EMBL/GenBank/DDBJ databases">
        <title>Complete DNA Sequence of Pseudomonas syringae pv. actinidiae, the Causal Agent of Kiwifruit Canker Disease.</title>
        <authorList>
            <person name="Rikkerink E.H.A."/>
            <person name="Fineran P.C."/>
        </authorList>
    </citation>
    <scope>NUCLEOTIDE SEQUENCE</scope>
    <source>
        <strain evidence="3">DSM 13666</strain>
    </source>
</reference>
<feature type="domain" description="Helix-hairpin-helix DNA-binding motif class 1" evidence="2">
    <location>
        <begin position="157"/>
        <end position="176"/>
    </location>
</feature>
<dbReference type="PATRIC" id="fig|136160.3.peg.2982"/>
<evidence type="ECO:0000256" key="1">
    <source>
        <dbReference type="SAM" id="Phobius"/>
    </source>
</evidence>
<keyword evidence="1" id="KW-0472">Membrane</keyword>
<accession>A0A0M0KM04</accession>
<accession>A0A4Y7X0J5</accession>
<dbReference type="InterPro" id="IPR003583">
    <property type="entry name" value="Hlx-hairpin-Hlx_DNA-bd_motif"/>
</dbReference>
<comment type="caution">
    <text evidence="3">The sequence shown here is derived from an EMBL/GenBank/DDBJ whole genome shotgun (WGS) entry which is preliminary data.</text>
</comment>
<dbReference type="EMBL" id="LILD01000001">
    <property type="protein sequence ID" value="KOO39622.1"/>
    <property type="molecule type" value="Genomic_DNA"/>
</dbReference>
<dbReference type="GO" id="GO:0003677">
    <property type="term" value="F:DNA binding"/>
    <property type="evidence" value="ECO:0007669"/>
    <property type="project" value="InterPro"/>
</dbReference>
<feature type="domain" description="Helix-hairpin-helix DNA-binding motif class 1" evidence="2">
    <location>
        <begin position="187"/>
        <end position="206"/>
    </location>
</feature>
<dbReference type="Pfam" id="PF10531">
    <property type="entry name" value="SLBB"/>
    <property type="match status" value="1"/>
</dbReference>
<dbReference type="SMART" id="SM00278">
    <property type="entry name" value="HhH1"/>
    <property type="match status" value="2"/>
</dbReference>
<gene>
    <name evidence="3" type="ORF">AMD02_12770</name>
</gene>
<dbReference type="GO" id="GO:0015627">
    <property type="term" value="C:type II protein secretion system complex"/>
    <property type="evidence" value="ECO:0007669"/>
    <property type="project" value="TreeGrafter"/>
</dbReference>
<dbReference type="RefSeq" id="WP_053431536.1">
    <property type="nucleotide sequence ID" value="NZ_LILD02000018.1"/>
</dbReference>
<feature type="transmembrane region" description="Helical" evidence="1">
    <location>
        <begin position="12"/>
        <end position="32"/>
    </location>
</feature>
<dbReference type="GO" id="GO:0006281">
    <property type="term" value="P:DNA repair"/>
    <property type="evidence" value="ECO:0007669"/>
    <property type="project" value="InterPro"/>
</dbReference>
<dbReference type="PANTHER" id="PTHR21180:SF32">
    <property type="entry name" value="ENDONUCLEASE_EXONUCLEASE_PHOSPHATASE FAMILY DOMAIN-CONTAINING PROTEIN 1"/>
    <property type="match status" value="1"/>
</dbReference>
<dbReference type="Pfam" id="PF12836">
    <property type="entry name" value="HHH_3"/>
    <property type="match status" value="1"/>
</dbReference>
<dbReference type="InterPro" id="IPR010994">
    <property type="entry name" value="RuvA_2-like"/>
</dbReference>
<dbReference type="InterPro" id="IPR019554">
    <property type="entry name" value="Soluble_ligand-bd"/>
</dbReference>
<dbReference type="NCBIfam" id="TIGR01259">
    <property type="entry name" value="comE"/>
    <property type="match status" value="1"/>
</dbReference>
<dbReference type="PANTHER" id="PTHR21180">
    <property type="entry name" value="ENDONUCLEASE/EXONUCLEASE/PHOSPHATASE FAMILY DOMAIN-CONTAINING PROTEIN 1"/>
    <property type="match status" value="1"/>
</dbReference>
<dbReference type="InterPro" id="IPR051675">
    <property type="entry name" value="Endo/Exo/Phosphatase_dom_1"/>
</dbReference>
<dbReference type="AlphaFoldDB" id="A0A0M0KM04"/>
<dbReference type="SUPFAM" id="SSF47781">
    <property type="entry name" value="RuvA domain 2-like"/>
    <property type="match status" value="1"/>
</dbReference>
<sequence length="210" mass="23176">MKFFPLTKREQLVSVVALIFALIVSVMVFLAFGNVGLKENNQAEEDIFMSFDNNQPLSEADKQLDGTNERLVVDVKGAVEHPGVYEMVQGERVIDVIEKAGGMTEKAAAESVNLAVKLHDEMFIYVPEQGEAEQSLPEQQNEQGDTQMVVLNRATEVELQSLPGIGPAKATAIISYREEHGAFSSLEELMNVSGIGEKSYEKLAPYLRLN</sequence>